<dbReference type="OrthoDB" id="8522822at2"/>
<dbReference type="InterPro" id="IPR006094">
    <property type="entry name" value="Oxid_FAD_bind_N"/>
</dbReference>
<dbReference type="Pfam" id="PF02913">
    <property type="entry name" value="FAD-oxidase_C"/>
    <property type="match status" value="1"/>
</dbReference>
<dbReference type="PANTHER" id="PTHR43716:SF1">
    <property type="entry name" value="D-2-HYDROXYGLUTARATE DEHYDROGENASE, MITOCHONDRIAL"/>
    <property type="match status" value="1"/>
</dbReference>
<dbReference type="InterPro" id="IPR016164">
    <property type="entry name" value="FAD-linked_Oxase-like_C"/>
</dbReference>
<comment type="similarity">
    <text evidence="2">Belongs to the FAD-binding oxidoreductase/transferase type 4 family.</text>
</comment>
<dbReference type="AlphaFoldDB" id="A0A318KIT8"/>
<keyword evidence="5" id="KW-0560">Oxidoreductase</keyword>
<dbReference type="SUPFAM" id="SSF55103">
    <property type="entry name" value="FAD-linked oxidases, C-terminal domain"/>
    <property type="match status" value="1"/>
</dbReference>
<protein>
    <submittedName>
        <fullName evidence="7">FAD/FMN-containing dehydrogenase</fullName>
    </submittedName>
</protein>
<dbReference type="InterPro" id="IPR036318">
    <property type="entry name" value="FAD-bd_PCMH-like_sf"/>
</dbReference>
<evidence type="ECO:0000256" key="2">
    <source>
        <dbReference type="ARBA" id="ARBA00008000"/>
    </source>
</evidence>
<evidence type="ECO:0000256" key="5">
    <source>
        <dbReference type="ARBA" id="ARBA00023002"/>
    </source>
</evidence>
<sequence>MTDLAARLAAVIDPARIRTDADSLQQYGRDWTRYYAPAASAVVFPRSLGEVQALVQLARAERLALVPSGGRTGLSGGACAVAGEVVVSFEQMREISDFDPVAATVRCQAGVVTESLQQYALAQGLYFPVDFASRGSSCIGGNIATNAGGIKVVRYGMFRDWVAGLTVVTGAGDVLRLNQGLVKNNSGYDLRHLFVGSEGTLGLIVDATLRLARAPAPARVMVCAAPALEHILLVFHAFRARLTLNAFEFFSEAAQQAVLARGHVRRAVDTVTPYYALLEFDAEHEPAALAAFEACVDAGWLADGVISQSDTQAAALWRLREDISESITPRTPYKNDVSVVISRAPAFIAELDALLAREYPNFDVVWFGHIGDGNLHINVLRPLDMDIDTFRGHCERVNSLVFDVLARYQGSMSAEHGVGLLKRDYLPVTRSAEEIHYLRGIRQVFDPDGILNPGKLLPAAESA</sequence>
<dbReference type="Pfam" id="PF01565">
    <property type="entry name" value="FAD_binding_4"/>
    <property type="match status" value="1"/>
</dbReference>
<evidence type="ECO:0000259" key="6">
    <source>
        <dbReference type="PROSITE" id="PS51387"/>
    </source>
</evidence>
<evidence type="ECO:0000313" key="8">
    <source>
        <dbReference type="Proteomes" id="UP000247555"/>
    </source>
</evidence>
<dbReference type="GO" id="GO:0071949">
    <property type="term" value="F:FAD binding"/>
    <property type="evidence" value="ECO:0007669"/>
    <property type="project" value="InterPro"/>
</dbReference>
<dbReference type="EMBL" id="QJKI01000031">
    <property type="protein sequence ID" value="PXX74531.1"/>
    <property type="molecule type" value="Genomic_DNA"/>
</dbReference>
<dbReference type="PANTHER" id="PTHR43716">
    <property type="entry name" value="D-2-HYDROXYGLUTARATE DEHYDROGENASE, MITOCHONDRIAL"/>
    <property type="match status" value="1"/>
</dbReference>
<feature type="domain" description="FAD-binding PCMH-type" evidence="6">
    <location>
        <begin position="35"/>
        <end position="214"/>
    </location>
</feature>
<keyword evidence="8" id="KW-1185">Reference proteome</keyword>
<accession>A0A318KIT8</accession>
<dbReference type="InterPro" id="IPR051264">
    <property type="entry name" value="FAD-oxidored/transferase_4"/>
</dbReference>
<gene>
    <name evidence="7" type="ORF">DFR34_1317</name>
</gene>
<dbReference type="SUPFAM" id="SSF56176">
    <property type="entry name" value="FAD-binding/transporter-associated domain-like"/>
    <property type="match status" value="1"/>
</dbReference>
<dbReference type="Proteomes" id="UP000247555">
    <property type="component" value="Unassembled WGS sequence"/>
</dbReference>
<organism evidence="7 8">
    <name type="scientific">Rivihabitans pingtungensis</name>
    <dbReference type="NCBI Taxonomy" id="1054498"/>
    <lineage>
        <taxon>Bacteria</taxon>
        <taxon>Pseudomonadati</taxon>
        <taxon>Pseudomonadota</taxon>
        <taxon>Betaproteobacteria</taxon>
        <taxon>Neisseriales</taxon>
        <taxon>Aquaspirillaceae</taxon>
        <taxon>Rivihabitans</taxon>
    </lineage>
</organism>
<dbReference type="Gene3D" id="3.30.70.2190">
    <property type="match status" value="1"/>
</dbReference>
<dbReference type="Gene3D" id="3.30.465.10">
    <property type="match status" value="1"/>
</dbReference>
<dbReference type="PROSITE" id="PS51387">
    <property type="entry name" value="FAD_PCMH"/>
    <property type="match status" value="1"/>
</dbReference>
<evidence type="ECO:0000313" key="7">
    <source>
        <dbReference type="EMBL" id="PXX74531.1"/>
    </source>
</evidence>
<reference evidence="7 8" key="1">
    <citation type="submission" date="2018-05" db="EMBL/GenBank/DDBJ databases">
        <title>Genomic Encyclopedia of Type Strains, Phase IV (KMG-IV): sequencing the most valuable type-strain genomes for metagenomic binning, comparative biology and taxonomic classification.</title>
        <authorList>
            <person name="Goeker M."/>
        </authorList>
    </citation>
    <scope>NUCLEOTIDE SEQUENCE [LARGE SCALE GENOMIC DNA]</scope>
    <source>
        <strain evidence="7 8">DSM 29661</strain>
    </source>
</reference>
<keyword evidence="3" id="KW-0285">Flavoprotein</keyword>
<dbReference type="InterPro" id="IPR016169">
    <property type="entry name" value="FAD-bd_PCMH_sub2"/>
</dbReference>
<dbReference type="InterPro" id="IPR004113">
    <property type="entry name" value="FAD-bd_oxidored_4_C"/>
</dbReference>
<dbReference type="Gene3D" id="1.10.45.10">
    <property type="entry name" value="Vanillyl-alcohol Oxidase, Chain A, domain 4"/>
    <property type="match status" value="1"/>
</dbReference>
<dbReference type="FunFam" id="3.30.465.10:FF:000025">
    <property type="entry name" value="FAD-binding oxidoreductase"/>
    <property type="match status" value="1"/>
</dbReference>
<dbReference type="GO" id="GO:0022904">
    <property type="term" value="P:respiratory electron transport chain"/>
    <property type="evidence" value="ECO:0007669"/>
    <property type="project" value="TreeGrafter"/>
</dbReference>
<name>A0A318KIT8_9NEIS</name>
<dbReference type="InterPro" id="IPR016171">
    <property type="entry name" value="Vanillyl_alc_oxidase_C-sub2"/>
</dbReference>
<dbReference type="GO" id="GO:0016491">
    <property type="term" value="F:oxidoreductase activity"/>
    <property type="evidence" value="ECO:0007669"/>
    <property type="project" value="UniProtKB-KW"/>
</dbReference>
<dbReference type="FunFam" id="1.10.45.10:FF:000001">
    <property type="entry name" value="D-lactate dehydrogenase mitochondrial"/>
    <property type="match status" value="1"/>
</dbReference>
<dbReference type="InterPro" id="IPR016166">
    <property type="entry name" value="FAD-bd_PCMH"/>
</dbReference>
<comment type="caution">
    <text evidence="7">The sequence shown here is derived from an EMBL/GenBank/DDBJ whole genome shotgun (WGS) entry which is preliminary data.</text>
</comment>
<proteinExistence type="inferred from homology"/>
<dbReference type="Gene3D" id="3.30.43.10">
    <property type="entry name" value="Uridine Diphospho-n-acetylenolpyruvylglucosamine Reductase, domain 2"/>
    <property type="match status" value="1"/>
</dbReference>
<comment type="cofactor">
    <cofactor evidence="1">
        <name>FAD</name>
        <dbReference type="ChEBI" id="CHEBI:57692"/>
    </cofactor>
</comment>
<dbReference type="RefSeq" id="WP_110392036.1">
    <property type="nucleotide sequence ID" value="NZ_QJKI01000031.1"/>
</dbReference>
<dbReference type="Gene3D" id="3.30.70.2740">
    <property type="match status" value="1"/>
</dbReference>
<keyword evidence="4" id="KW-0274">FAD</keyword>
<evidence type="ECO:0000256" key="3">
    <source>
        <dbReference type="ARBA" id="ARBA00022630"/>
    </source>
</evidence>
<evidence type="ECO:0000256" key="1">
    <source>
        <dbReference type="ARBA" id="ARBA00001974"/>
    </source>
</evidence>
<evidence type="ECO:0000256" key="4">
    <source>
        <dbReference type="ARBA" id="ARBA00022827"/>
    </source>
</evidence>
<dbReference type="InterPro" id="IPR016167">
    <property type="entry name" value="FAD-bd_PCMH_sub1"/>
</dbReference>